<dbReference type="InterPro" id="IPR011032">
    <property type="entry name" value="GroES-like_sf"/>
</dbReference>
<evidence type="ECO:0000313" key="2">
    <source>
        <dbReference type="EMBL" id="THU85536.1"/>
    </source>
</evidence>
<accession>A0A4S8L9T5</accession>
<dbReference type="InterPro" id="IPR047122">
    <property type="entry name" value="Trans-enoyl_RdTase-like"/>
</dbReference>
<dbReference type="AlphaFoldDB" id="A0A4S8L9T5"/>
<keyword evidence="3" id="KW-1185">Reference proteome</keyword>
<evidence type="ECO:0000259" key="1">
    <source>
        <dbReference type="Pfam" id="PF08240"/>
    </source>
</evidence>
<dbReference type="OrthoDB" id="3233595at2759"/>
<dbReference type="PANTHER" id="PTHR45348:SF2">
    <property type="entry name" value="ZINC-TYPE ALCOHOL DEHYDROGENASE-LIKE PROTEIN C2E1P3.01"/>
    <property type="match status" value="1"/>
</dbReference>
<evidence type="ECO:0000313" key="3">
    <source>
        <dbReference type="Proteomes" id="UP000297245"/>
    </source>
</evidence>
<name>A0A4S8L9T5_DENBC</name>
<gene>
    <name evidence="2" type="ORF">K435DRAFT_386181</name>
</gene>
<dbReference type="InterPro" id="IPR013154">
    <property type="entry name" value="ADH-like_N"/>
</dbReference>
<feature type="domain" description="Alcohol dehydrogenase-like N-terminal" evidence="1">
    <location>
        <begin position="30"/>
        <end position="88"/>
    </location>
</feature>
<dbReference type="Proteomes" id="UP000297245">
    <property type="component" value="Unassembled WGS sequence"/>
</dbReference>
<organism evidence="2 3">
    <name type="scientific">Dendrothele bispora (strain CBS 962.96)</name>
    <dbReference type="NCBI Taxonomy" id="1314807"/>
    <lineage>
        <taxon>Eukaryota</taxon>
        <taxon>Fungi</taxon>
        <taxon>Dikarya</taxon>
        <taxon>Basidiomycota</taxon>
        <taxon>Agaricomycotina</taxon>
        <taxon>Agaricomycetes</taxon>
        <taxon>Agaricomycetidae</taxon>
        <taxon>Agaricales</taxon>
        <taxon>Agaricales incertae sedis</taxon>
        <taxon>Dendrothele</taxon>
    </lineage>
</organism>
<protein>
    <submittedName>
        <fullName evidence="2">GroES-like protein</fullName>
    </submittedName>
</protein>
<proteinExistence type="predicted"/>
<reference evidence="2 3" key="1">
    <citation type="journal article" date="2019" name="Nat. Ecol. Evol.">
        <title>Megaphylogeny resolves global patterns of mushroom evolution.</title>
        <authorList>
            <person name="Varga T."/>
            <person name="Krizsan K."/>
            <person name="Foldi C."/>
            <person name="Dima B."/>
            <person name="Sanchez-Garcia M."/>
            <person name="Sanchez-Ramirez S."/>
            <person name="Szollosi G.J."/>
            <person name="Szarkandi J.G."/>
            <person name="Papp V."/>
            <person name="Albert L."/>
            <person name="Andreopoulos W."/>
            <person name="Angelini C."/>
            <person name="Antonin V."/>
            <person name="Barry K.W."/>
            <person name="Bougher N.L."/>
            <person name="Buchanan P."/>
            <person name="Buyck B."/>
            <person name="Bense V."/>
            <person name="Catcheside P."/>
            <person name="Chovatia M."/>
            <person name="Cooper J."/>
            <person name="Damon W."/>
            <person name="Desjardin D."/>
            <person name="Finy P."/>
            <person name="Geml J."/>
            <person name="Haridas S."/>
            <person name="Hughes K."/>
            <person name="Justo A."/>
            <person name="Karasinski D."/>
            <person name="Kautmanova I."/>
            <person name="Kiss B."/>
            <person name="Kocsube S."/>
            <person name="Kotiranta H."/>
            <person name="LaButti K.M."/>
            <person name="Lechner B.E."/>
            <person name="Liimatainen K."/>
            <person name="Lipzen A."/>
            <person name="Lukacs Z."/>
            <person name="Mihaltcheva S."/>
            <person name="Morgado L.N."/>
            <person name="Niskanen T."/>
            <person name="Noordeloos M.E."/>
            <person name="Ohm R.A."/>
            <person name="Ortiz-Santana B."/>
            <person name="Ovrebo C."/>
            <person name="Racz N."/>
            <person name="Riley R."/>
            <person name="Savchenko A."/>
            <person name="Shiryaev A."/>
            <person name="Soop K."/>
            <person name="Spirin V."/>
            <person name="Szebenyi C."/>
            <person name="Tomsovsky M."/>
            <person name="Tulloss R.E."/>
            <person name="Uehling J."/>
            <person name="Grigoriev I.V."/>
            <person name="Vagvolgyi C."/>
            <person name="Papp T."/>
            <person name="Martin F.M."/>
            <person name="Miettinen O."/>
            <person name="Hibbett D.S."/>
            <person name="Nagy L.G."/>
        </authorList>
    </citation>
    <scope>NUCLEOTIDE SEQUENCE [LARGE SCALE GENOMIC DNA]</scope>
    <source>
        <strain evidence="2 3">CBS 962.96</strain>
    </source>
</reference>
<dbReference type="Pfam" id="PF08240">
    <property type="entry name" value="ADH_N"/>
    <property type="match status" value="1"/>
</dbReference>
<dbReference type="EMBL" id="ML179541">
    <property type="protein sequence ID" value="THU85536.1"/>
    <property type="molecule type" value="Genomic_DNA"/>
</dbReference>
<dbReference type="Gene3D" id="3.90.180.10">
    <property type="entry name" value="Medium-chain alcohol dehydrogenases, catalytic domain"/>
    <property type="match status" value="1"/>
</dbReference>
<dbReference type="SUPFAM" id="SSF50129">
    <property type="entry name" value="GroES-like"/>
    <property type="match status" value="1"/>
</dbReference>
<sequence length="91" mass="9769">MSSEQKVLFLESKQGSFVVSSGPKPTSPPPGELVVKVQAAALNPADWKIQTLGLFYKYYPVIVGSDIAGDVEEVGEAVVGFKKGDRVIIFL</sequence>
<dbReference type="PANTHER" id="PTHR45348">
    <property type="entry name" value="HYPOTHETICAL OXIDOREDUCTASE (EUROFUNG)"/>
    <property type="match status" value="1"/>
</dbReference>
<dbReference type="GO" id="GO:0016651">
    <property type="term" value="F:oxidoreductase activity, acting on NAD(P)H"/>
    <property type="evidence" value="ECO:0007669"/>
    <property type="project" value="InterPro"/>
</dbReference>